<dbReference type="SUPFAM" id="SSF46626">
    <property type="entry name" value="Cytochrome c"/>
    <property type="match status" value="1"/>
</dbReference>
<gene>
    <name evidence="1" type="ORF">GCM10007875_00950</name>
</gene>
<protein>
    <recommendedName>
        <fullName evidence="3">Cytochrome c domain-containing protein</fullName>
    </recommendedName>
</protein>
<evidence type="ECO:0000313" key="1">
    <source>
        <dbReference type="EMBL" id="GLR25008.1"/>
    </source>
</evidence>
<dbReference type="Gene3D" id="1.10.760.10">
    <property type="entry name" value="Cytochrome c-like domain"/>
    <property type="match status" value="1"/>
</dbReference>
<evidence type="ECO:0000313" key="2">
    <source>
        <dbReference type="Proteomes" id="UP001156664"/>
    </source>
</evidence>
<dbReference type="InterPro" id="IPR036909">
    <property type="entry name" value="Cyt_c-like_dom_sf"/>
</dbReference>
<dbReference type="EMBL" id="BSOJ01000001">
    <property type="protein sequence ID" value="GLR25008.1"/>
    <property type="molecule type" value="Genomic_DNA"/>
</dbReference>
<name>A0ABQ5YKE7_9BURK</name>
<evidence type="ECO:0008006" key="3">
    <source>
        <dbReference type="Google" id="ProtNLM"/>
    </source>
</evidence>
<dbReference type="Proteomes" id="UP001156664">
    <property type="component" value="Unassembled WGS sequence"/>
</dbReference>
<accession>A0ABQ5YKE7</accession>
<sequence length="125" mass="13690">MKHTLMKRRLIVLLPLLAAVVVVVTWTTRSGKSTMISAADPEGKLSLVDYIHQQKLPCLQCHQLTTGSYGPGFKVVARNYKSNPQALATLATHIEKGYGFMPGGLASKEQAEVLADKIMKLNLNQ</sequence>
<comment type="caution">
    <text evidence="1">The sequence shown here is derived from an EMBL/GenBank/DDBJ whole genome shotgun (WGS) entry which is preliminary data.</text>
</comment>
<organism evidence="1 2">
    <name type="scientific">Limnobacter litoralis</name>
    <dbReference type="NCBI Taxonomy" id="481366"/>
    <lineage>
        <taxon>Bacteria</taxon>
        <taxon>Pseudomonadati</taxon>
        <taxon>Pseudomonadota</taxon>
        <taxon>Betaproteobacteria</taxon>
        <taxon>Burkholderiales</taxon>
        <taxon>Burkholderiaceae</taxon>
        <taxon>Limnobacter</taxon>
    </lineage>
</organism>
<reference evidence="2" key="1">
    <citation type="journal article" date="2019" name="Int. J. Syst. Evol. Microbiol.">
        <title>The Global Catalogue of Microorganisms (GCM) 10K type strain sequencing project: providing services to taxonomists for standard genome sequencing and annotation.</title>
        <authorList>
            <consortium name="The Broad Institute Genomics Platform"/>
            <consortium name="The Broad Institute Genome Sequencing Center for Infectious Disease"/>
            <person name="Wu L."/>
            <person name="Ma J."/>
        </authorList>
    </citation>
    <scope>NUCLEOTIDE SEQUENCE [LARGE SCALE GENOMIC DNA]</scope>
    <source>
        <strain evidence="2">NBRC 105857</strain>
    </source>
</reference>
<keyword evidence="2" id="KW-1185">Reference proteome</keyword>
<proteinExistence type="predicted"/>